<evidence type="ECO:0000313" key="1">
    <source>
        <dbReference type="EMBL" id="MQA39959.1"/>
    </source>
</evidence>
<dbReference type="AlphaFoldDB" id="A0A6A7N4F6"/>
<reference evidence="1 2" key="1">
    <citation type="submission" date="2019-10" db="EMBL/GenBank/DDBJ databases">
        <title>Two novel species isolated from a subtropical stream in China.</title>
        <authorList>
            <person name="Lu H."/>
        </authorList>
    </citation>
    <scope>NUCLEOTIDE SEQUENCE [LARGE SCALE GENOMIC DNA]</scope>
    <source>
        <strain evidence="1 2">FT29W</strain>
    </source>
</reference>
<dbReference type="EMBL" id="WHUG01000006">
    <property type="protein sequence ID" value="MQA39959.1"/>
    <property type="molecule type" value="Genomic_DNA"/>
</dbReference>
<organism evidence="1 2">
    <name type="scientific">Rugamonas aquatica</name>
    <dbReference type="NCBI Taxonomy" id="2743357"/>
    <lineage>
        <taxon>Bacteria</taxon>
        <taxon>Pseudomonadati</taxon>
        <taxon>Pseudomonadota</taxon>
        <taxon>Betaproteobacteria</taxon>
        <taxon>Burkholderiales</taxon>
        <taxon>Oxalobacteraceae</taxon>
        <taxon>Telluria group</taxon>
        <taxon>Rugamonas</taxon>
    </lineage>
</organism>
<dbReference type="InterPro" id="IPR009045">
    <property type="entry name" value="Zn_M74/Hedgehog-like"/>
</dbReference>
<sequence>MAAVQSILKPNKALPIQSNKELSGAHWAKRFAGSNSTRDLSGTFRHAVDDFIYAMTEAGIDVVVDATYRPTKRLYLMHWSWRIVNDGTDLAKIPAMAGVDIEWEHPTKAESIKAAADLVAALSIKRLRTRPALKSQHNLGLAIDMAISWQGTVVVKDAKGRLVKIDTTPRTGMNRQLIAIGASYCVKKYYGGSKDVPHWSNNGH</sequence>
<protein>
    <submittedName>
        <fullName evidence="1">Peptidoglycan-binding domain-containing protein</fullName>
    </submittedName>
</protein>
<name>A0A6A7N4F6_9BURK</name>
<comment type="caution">
    <text evidence="1">The sequence shown here is derived from an EMBL/GenBank/DDBJ whole genome shotgun (WGS) entry which is preliminary data.</text>
</comment>
<dbReference type="SUPFAM" id="SSF55166">
    <property type="entry name" value="Hedgehog/DD-peptidase"/>
    <property type="match status" value="1"/>
</dbReference>
<evidence type="ECO:0000313" key="2">
    <source>
        <dbReference type="Proteomes" id="UP000440498"/>
    </source>
</evidence>
<gene>
    <name evidence="1" type="ORF">GEV02_17555</name>
</gene>
<dbReference type="Proteomes" id="UP000440498">
    <property type="component" value="Unassembled WGS sequence"/>
</dbReference>
<proteinExistence type="predicted"/>
<accession>A0A6A7N4F6</accession>
<keyword evidence="2" id="KW-1185">Reference proteome</keyword>
<dbReference type="RefSeq" id="WP_152839194.1">
    <property type="nucleotide sequence ID" value="NZ_WHUG01000006.1"/>
</dbReference>
<dbReference type="Gene3D" id="3.30.1380.10">
    <property type="match status" value="1"/>
</dbReference>